<evidence type="ECO:0000313" key="2">
    <source>
        <dbReference type="Proteomes" id="UP001569414"/>
    </source>
</evidence>
<dbReference type="RefSeq" id="WP_371844992.1">
    <property type="nucleotide sequence ID" value="NZ_JBGMEL010000034.1"/>
</dbReference>
<gene>
    <name evidence="1" type="ORF">ACCI51_18970</name>
</gene>
<dbReference type="Proteomes" id="UP001569414">
    <property type="component" value="Unassembled WGS sequence"/>
</dbReference>
<organism evidence="1 2">
    <name type="scientific">Microbulbifer echini</name>
    <dbReference type="NCBI Taxonomy" id="1529067"/>
    <lineage>
        <taxon>Bacteria</taxon>
        <taxon>Pseudomonadati</taxon>
        <taxon>Pseudomonadota</taxon>
        <taxon>Gammaproteobacteria</taxon>
        <taxon>Cellvibrionales</taxon>
        <taxon>Microbulbiferaceae</taxon>
        <taxon>Microbulbifer</taxon>
    </lineage>
</organism>
<keyword evidence="2" id="KW-1185">Reference proteome</keyword>
<evidence type="ECO:0000313" key="1">
    <source>
        <dbReference type="EMBL" id="MFA0792622.1"/>
    </source>
</evidence>
<accession>A0ABV4NT90</accession>
<proteinExistence type="predicted"/>
<name>A0ABV4NT90_9GAMM</name>
<comment type="caution">
    <text evidence="1">The sequence shown here is derived from an EMBL/GenBank/DDBJ whole genome shotgun (WGS) entry which is preliminary data.</text>
</comment>
<reference evidence="1 2" key="1">
    <citation type="submission" date="2024-08" db="EMBL/GenBank/DDBJ databases">
        <authorList>
            <person name="Ishaq N."/>
        </authorList>
    </citation>
    <scope>NUCLEOTIDE SEQUENCE [LARGE SCALE GENOMIC DNA]</scope>
    <source>
        <strain evidence="1 2">JCM 30400</strain>
    </source>
</reference>
<protein>
    <submittedName>
        <fullName evidence="1">Uncharacterized protein</fullName>
    </submittedName>
</protein>
<sequence length="127" mass="13782">MKEVLILILVFVSSTVMAESIPEGADLDVRSEIGHPPSIESLHFNLQGAGEEGVYILSVYEGLEYYLGSESFDGLEERFSAIDGVSGAEHADREIFVVYSQSLPLDDLRSKLWAVLLSAASESFPGA</sequence>
<dbReference type="EMBL" id="JBGMEL010000034">
    <property type="protein sequence ID" value="MFA0792622.1"/>
    <property type="molecule type" value="Genomic_DNA"/>
</dbReference>